<protein>
    <submittedName>
        <fullName evidence="3">DUF5745 domain-containing protein</fullName>
    </submittedName>
</protein>
<feature type="region of interest" description="Disordered" evidence="1">
    <location>
        <begin position="124"/>
        <end position="145"/>
    </location>
</feature>
<dbReference type="WBParaSite" id="MCU_006641-RA">
    <property type="protein sequence ID" value="MCU_006641-RA"/>
    <property type="gene ID" value="MCU_006641"/>
</dbReference>
<organism evidence="3">
    <name type="scientific">Mesocestoides corti</name>
    <name type="common">Flatworm</name>
    <dbReference type="NCBI Taxonomy" id="53468"/>
    <lineage>
        <taxon>Eukaryota</taxon>
        <taxon>Metazoa</taxon>
        <taxon>Spiralia</taxon>
        <taxon>Lophotrochozoa</taxon>
        <taxon>Platyhelminthes</taxon>
        <taxon>Cestoda</taxon>
        <taxon>Eucestoda</taxon>
        <taxon>Cyclophyllidea</taxon>
        <taxon>Mesocestoididae</taxon>
        <taxon>Mesocestoides</taxon>
    </lineage>
</organism>
<name>A0A5K3FC30_MESCO</name>
<proteinExistence type="predicted"/>
<evidence type="ECO:0000313" key="3">
    <source>
        <dbReference type="WBParaSite" id="MCU_006641-RA"/>
    </source>
</evidence>
<dbReference type="AlphaFoldDB" id="A0A5K3FC30"/>
<feature type="compositionally biased region" description="Basic and acidic residues" evidence="1">
    <location>
        <begin position="124"/>
        <end position="141"/>
    </location>
</feature>
<reference evidence="3" key="1">
    <citation type="submission" date="2019-11" db="UniProtKB">
        <authorList>
            <consortium name="WormBaseParasite"/>
        </authorList>
    </citation>
    <scope>IDENTIFICATION</scope>
</reference>
<dbReference type="InterPro" id="IPR044039">
    <property type="entry name" value="DUF5745"/>
</dbReference>
<evidence type="ECO:0000259" key="2">
    <source>
        <dbReference type="Pfam" id="PF19016"/>
    </source>
</evidence>
<sequence length="402" mass="44746">MVGELVEYSREDGEDVLQYANFCCRILNISDHINCTDNIDVNFFCSVYSRLCGADKVPFKNPQSKSEKVINIRAILNDIESLLDETLGHISPEAVVNHDASAVGDLLEVITGLVSKCRTTKSSDNEEKLGFEEHHSPELPRRSGVNTGRIYSTSVVSSDFPIHTVGFNGKPFNEAYILHEDFAHLSPPMTPRDPVVGEIAGDPSPTSITDSGVETAAIKPRMCSSPRIMEAWEEEAEHENTLTSVADTLERSHGVMSILSGCVKEAKAQAQIVHDRVLATYSNASKIVSPELPLELADLRQSLVQLNVVVETTLDKVDRLSSKLRLPPPQVATPQRRHSLDSPKTTIKEEFRRLNEECKYLLDAKTKLMEESLRLCVRQLWFLAKPQPPPRISVDLTRHSLP</sequence>
<dbReference type="Pfam" id="PF19016">
    <property type="entry name" value="DUF5745"/>
    <property type="match status" value="1"/>
</dbReference>
<evidence type="ECO:0000256" key="1">
    <source>
        <dbReference type="SAM" id="MobiDB-lite"/>
    </source>
</evidence>
<feature type="domain" description="DUF5745" evidence="2">
    <location>
        <begin position="57"/>
        <end position="113"/>
    </location>
</feature>
<accession>A0A5K3FC30</accession>